<proteinExistence type="predicted"/>
<evidence type="ECO:0000259" key="6">
    <source>
        <dbReference type="Pfam" id="PF24520"/>
    </source>
</evidence>
<dbReference type="InterPro" id="IPR052802">
    <property type="entry name" value="KNTC1"/>
</dbReference>
<dbReference type="InterPro" id="IPR055405">
    <property type="entry name" value="ARM_KNTC1_3rd"/>
</dbReference>
<dbReference type="InterPro" id="IPR019527">
    <property type="entry name" value="RZZ-complex_KNTC1/ROD_C"/>
</dbReference>
<comment type="caution">
    <text evidence="7">The sequence shown here is derived from an EMBL/GenBank/DDBJ whole genome shotgun (WGS) entry which is preliminary data.</text>
</comment>
<dbReference type="GO" id="GO:0005737">
    <property type="term" value="C:cytoplasm"/>
    <property type="evidence" value="ECO:0007669"/>
    <property type="project" value="TreeGrafter"/>
</dbReference>
<feature type="region of interest" description="Disordered" evidence="1">
    <location>
        <begin position="1097"/>
        <end position="1116"/>
    </location>
</feature>
<reference evidence="7 8" key="1">
    <citation type="submission" date="2024-02" db="EMBL/GenBank/DDBJ databases">
        <title>Chromosome-scale genome assembly of the rough periwinkle Littorina saxatilis.</title>
        <authorList>
            <person name="De Jode A."/>
            <person name="Faria R."/>
            <person name="Formenti G."/>
            <person name="Sims Y."/>
            <person name="Smith T.P."/>
            <person name="Tracey A."/>
            <person name="Wood J.M.D."/>
            <person name="Zagrodzka Z.B."/>
            <person name="Johannesson K."/>
            <person name="Butlin R.K."/>
            <person name="Leder E.H."/>
        </authorList>
    </citation>
    <scope>NUCLEOTIDE SEQUENCE [LARGE SCALE GENOMIC DNA]</scope>
    <source>
        <strain evidence="7">Snail1</strain>
        <tissue evidence="7">Muscle</tissue>
    </source>
</reference>
<dbReference type="GO" id="GO:0031267">
    <property type="term" value="F:small GTPase binding"/>
    <property type="evidence" value="ECO:0007669"/>
    <property type="project" value="TreeGrafter"/>
</dbReference>
<feature type="domain" description="KNTC1 first ARM-repeats" evidence="6">
    <location>
        <begin position="390"/>
        <end position="632"/>
    </location>
</feature>
<dbReference type="GO" id="GO:0000070">
    <property type="term" value="P:mitotic sister chromatid segregation"/>
    <property type="evidence" value="ECO:0007669"/>
    <property type="project" value="TreeGrafter"/>
</dbReference>
<feature type="domain" description="KNTC1 second ARM-repeats" evidence="5">
    <location>
        <begin position="744"/>
        <end position="911"/>
    </location>
</feature>
<organism evidence="7 8">
    <name type="scientific">Littorina saxatilis</name>
    <dbReference type="NCBI Taxonomy" id="31220"/>
    <lineage>
        <taxon>Eukaryota</taxon>
        <taxon>Metazoa</taxon>
        <taxon>Spiralia</taxon>
        <taxon>Lophotrochozoa</taxon>
        <taxon>Mollusca</taxon>
        <taxon>Gastropoda</taxon>
        <taxon>Caenogastropoda</taxon>
        <taxon>Littorinimorpha</taxon>
        <taxon>Littorinoidea</taxon>
        <taxon>Littorinidae</taxon>
        <taxon>Littorina</taxon>
    </lineage>
</organism>
<feature type="region of interest" description="Disordered" evidence="1">
    <location>
        <begin position="1"/>
        <end position="23"/>
    </location>
</feature>
<evidence type="ECO:0000259" key="4">
    <source>
        <dbReference type="Pfam" id="PF24515"/>
    </source>
</evidence>
<dbReference type="InterPro" id="IPR055402">
    <property type="entry name" value="KNTC1_N"/>
</dbReference>
<feature type="domain" description="KNTC1 third ARM-repeats" evidence="4">
    <location>
        <begin position="1317"/>
        <end position="1511"/>
    </location>
</feature>
<evidence type="ECO:0000259" key="2">
    <source>
        <dbReference type="Pfam" id="PF10493"/>
    </source>
</evidence>
<keyword evidence="8" id="KW-1185">Reference proteome</keyword>
<feature type="domain" description="KNTC1 N-terminal" evidence="3">
    <location>
        <begin position="18"/>
        <end position="381"/>
    </location>
</feature>
<dbReference type="Pfam" id="PF24516">
    <property type="entry name" value="ARM_KNTC1_2nd"/>
    <property type="match status" value="1"/>
</dbReference>
<accession>A0AAN9GQ74</accession>
<dbReference type="SMART" id="SM00320">
    <property type="entry name" value="WD40"/>
    <property type="match status" value="2"/>
</dbReference>
<dbReference type="InterPro" id="IPR055403">
    <property type="entry name" value="ARM_KNTC1_1st"/>
</dbReference>
<dbReference type="InterPro" id="IPR015943">
    <property type="entry name" value="WD40/YVTN_repeat-like_dom_sf"/>
</dbReference>
<feature type="domain" description="RZZ complex subunit KNTC1/ROD C-terminal" evidence="2">
    <location>
        <begin position="1565"/>
        <end position="2105"/>
    </location>
</feature>
<dbReference type="GO" id="GO:1903394">
    <property type="term" value="P:protein localization to kinetochore involved in kinetochore assembly"/>
    <property type="evidence" value="ECO:0007669"/>
    <property type="project" value="TreeGrafter"/>
</dbReference>
<dbReference type="GO" id="GO:1990423">
    <property type="term" value="C:RZZ complex"/>
    <property type="evidence" value="ECO:0007669"/>
    <property type="project" value="TreeGrafter"/>
</dbReference>
<evidence type="ECO:0000256" key="1">
    <source>
        <dbReference type="SAM" id="MobiDB-lite"/>
    </source>
</evidence>
<protein>
    <recommendedName>
        <fullName evidence="9">Kinetochore-associated protein 1</fullName>
    </recommendedName>
</protein>
<gene>
    <name evidence="7" type="ORF">V1264_001831</name>
</gene>
<evidence type="ECO:0000313" key="8">
    <source>
        <dbReference type="Proteomes" id="UP001374579"/>
    </source>
</evidence>
<name>A0AAN9GQ74_9CAEN</name>
<feature type="region of interest" description="Disordered" evidence="1">
    <location>
        <begin position="1634"/>
        <end position="1653"/>
    </location>
</feature>
<dbReference type="Pfam" id="PF24506">
    <property type="entry name" value="KNTC1_N"/>
    <property type="match status" value="1"/>
</dbReference>
<feature type="compositionally biased region" description="Polar residues" evidence="1">
    <location>
        <begin position="1"/>
        <end position="19"/>
    </location>
</feature>
<dbReference type="PANTHER" id="PTHR15688:SF1">
    <property type="entry name" value="KINETOCHORE-ASSOCIATED PROTEIN 1"/>
    <property type="match status" value="1"/>
</dbReference>
<evidence type="ECO:0008006" key="9">
    <source>
        <dbReference type="Google" id="ProtNLM"/>
    </source>
</evidence>
<dbReference type="Proteomes" id="UP001374579">
    <property type="component" value="Unassembled WGS sequence"/>
</dbReference>
<dbReference type="InterPro" id="IPR055404">
    <property type="entry name" value="ARM_KNTC1_2nd"/>
</dbReference>
<dbReference type="Pfam" id="PF24520">
    <property type="entry name" value="ARM_KNTC1_1st"/>
    <property type="match status" value="1"/>
</dbReference>
<dbReference type="PANTHER" id="PTHR15688">
    <property type="entry name" value="KINETOCHORE-ASSOCIATED PROTEIN 1"/>
    <property type="match status" value="1"/>
</dbReference>
<dbReference type="GO" id="GO:0007094">
    <property type="term" value="P:mitotic spindle assembly checkpoint signaling"/>
    <property type="evidence" value="ECO:0007669"/>
    <property type="project" value="TreeGrafter"/>
</dbReference>
<evidence type="ECO:0000259" key="5">
    <source>
        <dbReference type="Pfam" id="PF24516"/>
    </source>
</evidence>
<dbReference type="Gene3D" id="2.130.10.10">
    <property type="entry name" value="YVTN repeat-like/Quinoprotein amine dehydrogenase"/>
    <property type="match status" value="1"/>
</dbReference>
<dbReference type="EMBL" id="JBAMIC010000001">
    <property type="protein sequence ID" value="KAK7116086.1"/>
    <property type="molecule type" value="Genomic_DNA"/>
</dbReference>
<dbReference type="SUPFAM" id="SSF50978">
    <property type="entry name" value="WD40 repeat-like"/>
    <property type="match status" value="1"/>
</dbReference>
<dbReference type="InterPro" id="IPR036322">
    <property type="entry name" value="WD40_repeat_dom_sf"/>
</dbReference>
<dbReference type="GO" id="GO:0005828">
    <property type="term" value="C:kinetochore microtubule"/>
    <property type="evidence" value="ECO:0007669"/>
    <property type="project" value="TreeGrafter"/>
</dbReference>
<dbReference type="Pfam" id="PF10493">
    <property type="entry name" value="Rod_C"/>
    <property type="match status" value="1"/>
</dbReference>
<evidence type="ECO:0000259" key="3">
    <source>
        <dbReference type="Pfam" id="PF24506"/>
    </source>
</evidence>
<sequence length="2218" mass="247761">MSGWDQVQTEFAGDETTNFGPRKETGTALYQVDTLATISTQNQVASEVKSLVSAALGELVCVGVEQHLSIFKDSQHEVTIAFENVVEDCAWSPDGSLLLVVDAGGKLFMFSADTLQSIFSYNLLPGGTTGGEAFRRIVFRSDEEACDLILLSATGLLFAVKGFNPAAFTQGSENLASVVQEQLQFRTVQTSEAHTDTTWDALPLGNGSVITVGSGDSVIAVWAWQDNGIFLEDSVTDIMEAGCGFICAKLASNNTVLCALDEKNRISIWLVPELVMLSCTTMLDAVFQTHVTDFLLLETQGTQANSLEGTRLVVQEQDETSSTIHIIDVESAEDIYALQLGAPTSLARCPPTQESLYVAEGTPVIGAAGKVSSVRLRCLMETNPETRLQRILHKKRFEEALQFAQLFQLDAELVYKAQMNQLLDQLSPWSIVCYEENKVAAMLTQLWTSVDRIKDSQLIAENCMRAALPTFSDTWKLLQLCHTKLSSATTDEKQQALQTKVLALQNRLMTYKLAFGVEEFSASGWIIFQQANLVHMVCRKMTEHQPHIAILLWRRHSKEWREKVTLEVTQQILQAVPQRLIGANIMGWLQDDLLPYIARFLPQAMGDVVQWAIQRAGNMELVEKDGWPQSAITFLEGITSCISDITEVNFTTTNDTAVETATKTQIDVFSLLEPLCSTLSMLHQLQDLLKYNLRLSAKQFQQETKETLAFRMLDQVVMVEMIKPTLEKYITPYMRAHGLDQDNILATYIKDLLERLGHMRSYTGQSAWEDKVLAIVTFIYNPKEKCCAVLNVIKHAPLPWSAEISKLVEEGLTIQHPLVGELQEQKKIAGVRQLMQDYGLKSNTVPSQSQAEKLSIFMVEQVKPKSLEDALRVLKEYNITTPSTVSEVYFRYANVLIRGDRVLDYLRVLRSMDPMPARRLGERVVSLAEICLEGHSPQAAVREVMDEHKQRLTLAAVLTLQYLIPKTTTDPLEQEELKLQLLMFSKLAALQREYKMIMSVSEYSNETNRGVVFAKFTQNFLKEKTPFQGAGHCTALYRLAELLQLQREVVQEELAVIEGRAGNLEAVLFLCRELLQAEPSKEVGRVLRRVVSALLQQQGQGQNEDDDDDNPDMSTNHEQRRCLSLILQKLADRAVVMCDPEILVSCIELSKATRLWQQVSSQCEATETTSLQMDASEPGPKCREPLQIYTLDTVYTDEALVMSSSIALPLAASSLAATTAVVEVITGDEDIEEDEENSVSAQNTVSLLQPVIAHLRENSHLQLALRYLIFTTTALQQALLQHDMGFPESTEMQTWLNVQRSVMQAAEKAAVQLFRNLMSAQLLKVLSAHRVDHKMALACLLSLPRKVSMDCLKKSITTCNFNFRKLGAIASVGVALGNLLRESKLISYCQDLETGAAWGVRLAKLKISFKEAFQGGVSSKQEVIAAMAHCKEADVKMVADFAVDFRMEADDGLMVFMEELLKTCQGATQLSRAKAAVAAVEARDRAACLDKLKSIYKQTSPYNYEVIEFLLGEINRLDTSPVYEKGLKLVSYLKVYTRRNPPSEYELTSVSVAPESTEECGDIGDMLPHGSKQRVPLHLLLTGEPWKIITAELDAETVPKWLKIAELLELSTDEVYMMAGQNIVRRHVANTTSAPSIPTIKGGGAGRDKSKPTTVRSWKVSEASLQMLEQVQHLLSCVRSCEMALACANWVVRELPMGGDKVLGLQGCVAFAQRWYTACEDNSAKKEKAHAASNKFQKVLRKVLTEQALYINHLAEPQLLQLVAMPTDLISRLTEHAAVLAQTWEAGPVPDIYSTIQQVCKVNDLDIGEVLVTAVHKWLLSPDSAEDNETTMNLSFSNLKMTEEAIQGDGNDNIKRVLYFLNRGPRQEMLKLLISTVQSGEGESTSHLGRMHCLYCLLQIADDADLQPLGHSCHSIREMLRVSCYLTQLEELHIQHSVQTLTDCNKTGLVKSIWRNHKHQKSAVRLSAALCLDYKLHDRQQWAAILQQMITLHMLCELEHVLQRLTSVPTLWSLPILPSSWQAVLTAPLNKATLPLTEEQTKSCLHCFNLLQSCPVLGQLNLSAMTQHFERLQLDVCAAACMMMDPTVSHSHVQELLSQDSAQLIDKSYSLIHLGLNLPAATQVREAIFHSILQQGDYHMVGPQALQDFIHFIILQDNIDGCLVFAVSNDMLAQAESLIELYLQHHPERHDEVKAWCENNGYEMDSSLHAYLHMKELV</sequence>
<dbReference type="Pfam" id="PF24515">
    <property type="entry name" value="ARM_KNTC1_3rd"/>
    <property type="match status" value="1"/>
</dbReference>
<dbReference type="InterPro" id="IPR001680">
    <property type="entry name" value="WD40_rpt"/>
</dbReference>
<evidence type="ECO:0000313" key="7">
    <source>
        <dbReference type="EMBL" id="KAK7116086.1"/>
    </source>
</evidence>